<dbReference type="GO" id="GO:0016491">
    <property type="term" value="F:oxidoreductase activity"/>
    <property type="evidence" value="ECO:0007669"/>
    <property type="project" value="UniProtKB-KW"/>
</dbReference>
<dbReference type="InterPro" id="IPR002346">
    <property type="entry name" value="Mopterin_DH_FAD-bd"/>
</dbReference>
<evidence type="ECO:0000313" key="5">
    <source>
        <dbReference type="EMBL" id="ADK81165.1"/>
    </source>
</evidence>
<dbReference type="SMART" id="SM01092">
    <property type="entry name" value="CO_deh_flav_C"/>
    <property type="match status" value="1"/>
</dbReference>
<gene>
    <name evidence="5" type="ordered locus">Spirs_2043</name>
</gene>
<dbReference type="Gene3D" id="3.30.465.10">
    <property type="match status" value="1"/>
</dbReference>
<dbReference type="eggNOG" id="COG1319">
    <property type="taxonomic scope" value="Bacteria"/>
</dbReference>
<dbReference type="Gene3D" id="3.30.390.50">
    <property type="entry name" value="CO dehydrogenase flavoprotein, C-terminal domain"/>
    <property type="match status" value="1"/>
</dbReference>
<evidence type="ECO:0000259" key="4">
    <source>
        <dbReference type="PROSITE" id="PS51387"/>
    </source>
</evidence>
<dbReference type="Proteomes" id="UP000002318">
    <property type="component" value="Chromosome"/>
</dbReference>
<name>E1R1M4_SEDSS</name>
<evidence type="ECO:0000256" key="2">
    <source>
        <dbReference type="ARBA" id="ARBA00022827"/>
    </source>
</evidence>
<keyword evidence="3" id="KW-0560">Oxidoreductase</keyword>
<dbReference type="Pfam" id="PF03450">
    <property type="entry name" value="CO_deh_flav_C"/>
    <property type="match status" value="1"/>
</dbReference>
<reference evidence="5 6" key="1">
    <citation type="journal article" date="2010" name="Stand. Genomic Sci.">
        <title>Complete genome sequence of Spirochaeta smaragdinae type strain (SEBR 4228).</title>
        <authorList>
            <person name="Mavromatis K."/>
            <person name="Yasawong M."/>
            <person name="Chertkov O."/>
            <person name="Lapidus A."/>
            <person name="Lucas S."/>
            <person name="Nolan M."/>
            <person name="Del Rio T.G."/>
            <person name="Tice H."/>
            <person name="Cheng J.F."/>
            <person name="Pitluck S."/>
            <person name="Liolios K."/>
            <person name="Ivanova N."/>
            <person name="Tapia R."/>
            <person name="Han C."/>
            <person name="Bruce D."/>
            <person name="Goodwin L."/>
            <person name="Pati A."/>
            <person name="Chen A."/>
            <person name="Palaniappan K."/>
            <person name="Land M."/>
            <person name="Hauser L."/>
            <person name="Chang Y.J."/>
            <person name="Jeffries C.D."/>
            <person name="Detter J.C."/>
            <person name="Rohde M."/>
            <person name="Brambilla E."/>
            <person name="Spring S."/>
            <person name="Goker M."/>
            <person name="Sikorski J."/>
            <person name="Woyke T."/>
            <person name="Bristow J."/>
            <person name="Eisen J.A."/>
            <person name="Markowitz V."/>
            <person name="Hugenholtz P."/>
            <person name="Klenk H.P."/>
            <person name="Kyrpides N.C."/>
        </authorList>
    </citation>
    <scope>NUCLEOTIDE SEQUENCE [LARGE SCALE GENOMIC DNA]</scope>
    <source>
        <strain evidence="6">DSM 11293 / JCM 15392 / SEBR 4228</strain>
    </source>
</reference>
<dbReference type="OrthoDB" id="9803647at2"/>
<dbReference type="InterPro" id="IPR051312">
    <property type="entry name" value="Diverse_Substr_Oxidored"/>
</dbReference>
<keyword evidence="6" id="KW-1185">Reference proteome</keyword>
<dbReference type="STRING" id="573413.Spirs_2043"/>
<dbReference type="SUPFAM" id="SSF56176">
    <property type="entry name" value="FAD-binding/transporter-associated domain-like"/>
    <property type="match status" value="1"/>
</dbReference>
<keyword evidence="2" id="KW-0274">FAD</keyword>
<proteinExistence type="predicted"/>
<dbReference type="RefSeq" id="WP_013254629.1">
    <property type="nucleotide sequence ID" value="NC_014364.1"/>
</dbReference>
<dbReference type="EMBL" id="CP002116">
    <property type="protein sequence ID" value="ADK81165.1"/>
    <property type="molecule type" value="Genomic_DNA"/>
</dbReference>
<accession>E1R1M4</accession>
<dbReference type="AlphaFoldDB" id="E1R1M4"/>
<sequence length="263" mass="28778">MEVSSYVRPRSLDEAYTLLTQKNAFVIGGGAWSRMSLRRVETAIDLSLLNLRFIKKTDTYIEIGAMTTARELETSSELEKTFGSLFKDTVAHIVGVQMRNIVTIGGTVAGKYGFSDLNTTLLALNARIVPYNGEAVDFEQFLLESHKEAFLIEKIVIDTFDTKGAFQSIRNTQGDFSILNVAAAKAGGSWRIAVGARPGAARLAREGAKVLEGHDTIELDLAEKAAKVAAQELSFGKDLRADAAYRQNVCLPLVRRAIMEVAE</sequence>
<dbReference type="PANTHER" id="PTHR42659:SF2">
    <property type="entry name" value="XANTHINE DEHYDROGENASE SUBUNIT C-RELATED"/>
    <property type="match status" value="1"/>
</dbReference>
<dbReference type="InterPro" id="IPR016166">
    <property type="entry name" value="FAD-bd_PCMH"/>
</dbReference>
<dbReference type="HOGENOM" id="CLU_073026_0_0_12"/>
<dbReference type="InterPro" id="IPR036318">
    <property type="entry name" value="FAD-bd_PCMH-like_sf"/>
</dbReference>
<protein>
    <submittedName>
        <fullName evidence="5">Molybdopterin dehydrogenase FAD-binding protein</fullName>
    </submittedName>
</protein>
<evidence type="ECO:0000313" key="6">
    <source>
        <dbReference type="Proteomes" id="UP000002318"/>
    </source>
</evidence>
<dbReference type="KEGG" id="ssm:Spirs_2043"/>
<feature type="domain" description="FAD-binding PCMH-type" evidence="4">
    <location>
        <begin position="1"/>
        <end position="162"/>
    </location>
</feature>
<dbReference type="Pfam" id="PF00941">
    <property type="entry name" value="FAD_binding_5"/>
    <property type="match status" value="1"/>
</dbReference>
<dbReference type="PANTHER" id="PTHR42659">
    <property type="entry name" value="XANTHINE DEHYDROGENASE SUBUNIT C-RELATED"/>
    <property type="match status" value="1"/>
</dbReference>
<organism evidence="5 6">
    <name type="scientific">Sediminispirochaeta smaragdinae (strain DSM 11293 / JCM 15392 / SEBR 4228)</name>
    <name type="common">Spirochaeta smaragdinae</name>
    <dbReference type="NCBI Taxonomy" id="573413"/>
    <lineage>
        <taxon>Bacteria</taxon>
        <taxon>Pseudomonadati</taxon>
        <taxon>Spirochaetota</taxon>
        <taxon>Spirochaetia</taxon>
        <taxon>Spirochaetales</taxon>
        <taxon>Spirochaetaceae</taxon>
        <taxon>Sediminispirochaeta</taxon>
    </lineage>
</organism>
<dbReference type="InterPro" id="IPR005107">
    <property type="entry name" value="CO_DH_flav_C"/>
</dbReference>
<dbReference type="InterPro" id="IPR016169">
    <property type="entry name" value="FAD-bd_PCMH_sub2"/>
</dbReference>
<dbReference type="PROSITE" id="PS51387">
    <property type="entry name" value="FAD_PCMH"/>
    <property type="match status" value="1"/>
</dbReference>
<evidence type="ECO:0000256" key="1">
    <source>
        <dbReference type="ARBA" id="ARBA00022630"/>
    </source>
</evidence>
<keyword evidence="1" id="KW-0285">Flavoprotein</keyword>
<dbReference type="GO" id="GO:0071949">
    <property type="term" value="F:FAD binding"/>
    <property type="evidence" value="ECO:0007669"/>
    <property type="project" value="InterPro"/>
</dbReference>
<evidence type="ECO:0000256" key="3">
    <source>
        <dbReference type="ARBA" id="ARBA00023002"/>
    </source>
</evidence>
<dbReference type="InterPro" id="IPR036683">
    <property type="entry name" value="CO_DH_flav_C_dom_sf"/>
</dbReference>
<dbReference type="SUPFAM" id="SSF55447">
    <property type="entry name" value="CO dehydrogenase flavoprotein C-terminal domain-like"/>
    <property type="match status" value="1"/>
</dbReference>